<protein>
    <submittedName>
        <fullName evidence="4">DNA replication protein</fullName>
    </submittedName>
</protein>
<dbReference type="InterPro" id="IPR036388">
    <property type="entry name" value="WH-like_DNA-bd_sf"/>
</dbReference>
<dbReference type="Pfam" id="PF07261">
    <property type="entry name" value="DnaB_2"/>
    <property type="match status" value="1"/>
</dbReference>
<dbReference type="PANTHER" id="PTHR37293">
    <property type="entry name" value="PHAGE REPLICATION PROTEIN-RELATED"/>
    <property type="match status" value="1"/>
</dbReference>
<reference evidence="4 5" key="1">
    <citation type="submission" date="2021-03" db="EMBL/GenBank/DDBJ databases">
        <title>Genomic Encyclopedia of Type Strains, Phase IV (KMG-IV): sequencing the most valuable type-strain genomes for metagenomic binning, comparative biology and taxonomic classification.</title>
        <authorList>
            <person name="Goeker M."/>
        </authorList>
    </citation>
    <scope>NUCLEOTIDE SEQUENCE [LARGE SCALE GENOMIC DNA]</scope>
    <source>
        <strain evidence="4 5">DSM 101872</strain>
    </source>
</reference>
<organism evidence="4 5">
    <name type="scientific">Lactobacillus colini</name>
    <dbReference type="NCBI Taxonomy" id="1819254"/>
    <lineage>
        <taxon>Bacteria</taxon>
        <taxon>Bacillati</taxon>
        <taxon>Bacillota</taxon>
        <taxon>Bacilli</taxon>
        <taxon>Lactobacillales</taxon>
        <taxon>Lactobacillaceae</taxon>
        <taxon>Lactobacillus</taxon>
    </lineage>
</organism>
<evidence type="ECO:0000256" key="1">
    <source>
        <dbReference type="ARBA" id="ARBA00093462"/>
    </source>
</evidence>
<dbReference type="Gene3D" id="1.10.10.630">
    <property type="entry name" value="DnaD domain-like"/>
    <property type="match status" value="1"/>
</dbReference>
<dbReference type="Pfam" id="PF21984">
    <property type="entry name" value="DnaD_N"/>
    <property type="match status" value="1"/>
</dbReference>
<sequence length="212" mass="24789">MATYNDYRGAGFTVVSNNLLKYYPQLQLTETELVLILELEAWAQKNNTFPSNDDLAKNMTLSPIEISQFIQQLIDKDVLILQQGHDQEGRINNYYDLNPLYEKIDKLVAKQNVTSNYKGSTDYKNEPVQDPIQIIIRQFEIEFGRLLSPIERQEIAAWINIDHYQAEVIKIALREAVLAQVYNLKYVDRILLNWQRHNLTTPDQVKNFLQRS</sequence>
<feature type="domain" description="DnaB/C C-terminal" evidence="2">
    <location>
        <begin position="137"/>
        <end position="207"/>
    </location>
</feature>
<gene>
    <name evidence="4" type="ORF">J2Z60_000245</name>
</gene>
<evidence type="ECO:0000259" key="3">
    <source>
        <dbReference type="Pfam" id="PF21984"/>
    </source>
</evidence>
<dbReference type="PANTHER" id="PTHR37293:SF6">
    <property type="entry name" value="DNA REPLICATION PROTEIN DNAD"/>
    <property type="match status" value="1"/>
</dbReference>
<evidence type="ECO:0000313" key="5">
    <source>
        <dbReference type="Proteomes" id="UP001519292"/>
    </source>
</evidence>
<keyword evidence="5" id="KW-1185">Reference proteome</keyword>
<evidence type="ECO:0000259" key="2">
    <source>
        <dbReference type="Pfam" id="PF07261"/>
    </source>
</evidence>
<comment type="similarity">
    <text evidence="1">Belongs to the DnaB/DnaD family.</text>
</comment>
<dbReference type="EMBL" id="JAGGLU010000001">
    <property type="protein sequence ID" value="MBP2057083.1"/>
    <property type="molecule type" value="Genomic_DNA"/>
</dbReference>
<dbReference type="NCBIfam" id="TIGR01446">
    <property type="entry name" value="DnaD_dom"/>
    <property type="match status" value="1"/>
</dbReference>
<comment type="caution">
    <text evidence="4">The sequence shown here is derived from an EMBL/GenBank/DDBJ whole genome shotgun (WGS) entry which is preliminary data.</text>
</comment>
<name>A0ABS4MBP0_9LACO</name>
<dbReference type="InterPro" id="IPR053162">
    <property type="entry name" value="DnaD"/>
</dbReference>
<dbReference type="Proteomes" id="UP001519292">
    <property type="component" value="Unassembled WGS sequence"/>
</dbReference>
<dbReference type="InterPro" id="IPR053843">
    <property type="entry name" value="DnaD_N"/>
</dbReference>
<dbReference type="Gene3D" id="1.10.10.10">
    <property type="entry name" value="Winged helix-like DNA-binding domain superfamily/Winged helix DNA-binding domain"/>
    <property type="match status" value="1"/>
</dbReference>
<dbReference type="InterPro" id="IPR006343">
    <property type="entry name" value="DnaB/C_C"/>
</dbReference>
<dbReference type="RefSeq" id="WP_209685573.1">
    <property type="nucleotide sequence ID" value="NZ_JAGGLU010000001.1"/>
</dbReference>
<dbReference type="InterPro" id="IPR034829">
    <property type="entry name" value="DnaD-like_sf"/>
</dbReference>
<proteinExistence type="inferred from homology"/>
<accession>A0ABS4MBP0</accession>
<evidence type="ECO:0000313" key="4">
    <source>
        <dbReference type="EMBL" id="MBP2057083.1"/>
    </source>
</evidence>
<dbReference type="SUPFAM" id="SSF158499">
    <property type="entry name" value="DnaD domain-like"/>
    <property type="match status" value="1"/>
</dbReference>
<feature type="domain" description="DnaD N-terminal" evidence="3">
    <location>
        <begin position="16"/>
        <end position="112"/>
    </location>
</feature>